<name>A0A2H9VV88_9SPHI</name>
<accession>A0A2H9VV88</accession>
<dbReference type="RefSeq" id="WP_100340917.1">
    <property type="nucleotide sequence ID" value="NZ_PGFJ01000001.1"/>
</dbReference>
<organism evidence="3 4">
    <name type="scientific">Mucilaginibacter auburnensis</name>
    <dbReference type="NCBI Taxonomy" id="1457233"/>
    <lineage>
        <taxon>Bacteria</taxon>
        <taxon>Pseudomonadati</taxon>
        <taxon>Bacteroidota</taxon>
        <taxon>Sphingobacteriia</taxon>
        <taxon>Sphingobacteriales</taxon>
        <taxon>Sphingobacteriaceae</taxon>
        <taxon>Mucilaginibacter</taxon>
    </lineage>
</organism>
<proteinExistence type="predicted"/>
<comment type="caution">
    <text evidence="3">The sequence shown here is derived from an EMBL/GenBank/DDBJ whole genome shotgun (WGS) entry which is preliminary data.</text>
</comment>
<feature type="domain" description="DUF4833" evidence="2">
    <location>
        <begin position="50"/>
        <end position="187"/>
    </location>
</feature>
<dbReference type="AlphaFoldDB" id="A0A2H9VV88"/>
<evidence type="ECO:0000259" key="2">
    <source>
        <dbReference type="Pfam" id="PF16117"/>
    </source>
</evidence>
<feature type="region of interest" description="Disordered" evidence="1">
    <location>
        <begin position="25"/>
        <end position="46"/>
    </location>
</feature>
<dbReference type="EMBL" id="PGFJ01000001">
    <property type="protein sequence ID" value="PJJ84736.1"/>
    <property type="molecule type" value="Genomic_DNA"/>
</dbReference>
<dbReference type="Proteomes" id="UP000242687">
    <property type="component" value="Unassembled WGS sequence"/>
</dbReference>
<keyword evidence="4" id="KW-1185">Reference proteome</keyword>
<sequence>MKLFFTLLLSVFYVINPATGNFQKKKNKEASNTSIEDKYPTPPDNPNRLFYVQRDPNINTIMYDLNLDKNGRPDAETPIHAYWIRYAEKGEKDELNYLQRKFAYGLVTKKINDEQFDVRFVSYKKLPLTLKKANDDKYHVFINADQKQIMLNRIFVKIEGGTLMLPNVVYVELKGVDAATGKEIMHRFKP</sequence>
<dbReference type="InterPro" id="IPR032269">
    <property type="entry name" value="DUF4833"/>
</dbReference>
<gene>
    <name evidence="3" type="ORF">CLV57_1757</name>
</gene>
<dbReference type="Pfam" id="PF16117">
    <property type="entry name" value="DUF4833"/>
    <property type="match status" value="1"/>
</dbReference>
<dbReference type="OrthoDB" id="9785831at2"/>
<evidence type="ECO:0000313" key="3">
    <source>
        <dbReference type="EMBL" id="PJJ84736.1"/>
    </source>
</evidence>
<evidence type="ECO:0000313" key="4">
    <source>
        <dbReference type="Proteomes" id="UP000242687"/>
    </source>
</evidence>
<evidence type="ECO:0000256" key="1">
    <source>
        <dbReference type="SAM" id="MobiDB-lite"/>
    </source>
</evidence>
<protein>
    <submittedName>
        <fullName evidence="3">Uncharacterized protein DUF4833</fullName>
    </submittedName>
</protein>
<reference evidence="3 4" key="1">
    <citation type="submission" date="2017-11" db="EMBL/GenBank/DDBJ databases">
        <title>Genomic Encyclopedia of Archaeal and Bacterial Type Strains, Phase II (KMG-II): From Individual Species to Whole Genera.</title>
        <authorList>
            <person name="Goeker M."/>
        </authorList>
    </citation>
    <scope>NUCLEOTIDE SEQUENCE [LARGE SCALE GENOMIC DNA]</scope>
    <source>
        <strain evidence="3 4">DSM 28175</strain>
    </source>
</reference>